<dbReference type="Proteomes" id="UP001234297">
    <property type="component" value="Chromosome 5"/>
</dbReference>
<reference evidence="1 2" key="1">
    <citation type="journal article" date="2022" name="Hortic Res">
        <title>A haplotype resolved chromosomal level avocado genome allows analysis of novel avocado genes.</title>
        <authorList>
            <person name="Nath O."/>
            <person name="Fletcher S.J."/>
            <person name="Hayward A."/>
            <person name="Shaw L.M."/>
            <person name="Masouleh A.K."/>
            <person name="Furtado A."/>
            <person name="Henry R.J."/>
            <person name="Mitter N."/>
        </authorList>
    </citation>
    <scope>NUCLEOTIDE SEQUENCE [LARGE SCALE GENOMIC DNA]</scope>
    <source>
        <strain evidence="2">cv. Hass</strain>
    </source>
</reference>
<organism evidence="1 2">
    <name type="scientific">Persea americana</name>
    <name type="common">Avocado</name>
    <dbReference type="NCBI Taxonomy" id="3435"/>
    <lineage>
        <taxon>Eukaryota</taxon>
        <taxon>Viridiplantae</taxon>
        <taxon>Streptophyta</taxon>
        <taxon>Embryophyta</taxon>
        <taxon>Tracheophyta</taxon>
        <taxon>Spermatophyta</taxon>
        <taxon>Magnoliopsida</taxon>
        <taxon>Magnoliidae</taxon>
        <taxon>Laurales</taxon>
        <taxon>Lauraceae</taxon>
        <taxon>Persea</taxon>
    </lineage>
</organism>
<gene>
    <name evidence="1" type="ORF">MRB53_016312</name>
</gene>
<proteinExistence type="predicted"/>
<dbReference type="EMBL" id="CM056813">
    <property type="protein sequence ID" value="KAJ8639618.1"/>
    <property type="molecule type" value="Genomic_DNA"/>
</dbReference>
<keyword evidence="2" id="KW-1185">Reference proteome</keyword>
<evidence type="ECO:0000313" key="2">
    <source>
        <dbReference type="Proteomes" id="UP001234297"/>
    </source>
</evidence>
<sequence length="168" mass="18937">MIQEREGGKARWGNQPLAYFQLFVAGHWACDGIMAAGSVEFLAAGPVVQIWVGILVAEQGELHHRCPEATLVHAQTRPFFPPRQTAPLPSIDVPYLVSFLNDWVDILGGGSLLREFLDWFGFLHQRTRCRDETLRALRFGQRAKLILNKAVINEIAEDDVDDLSDQIR</sequence>
<evidence type="ECO:0000313" key="1">
    <source>
        <dbReference type="EMBL" id="KAJ8639618.1"/>
    </source>
</evidence>
<comment type="caution">
    <text evidence="1">The sequence shown here is derived from an EMBL/GenBank/DDBJ whole genome shotgun (WGS) entry which is preliminary data.</text>
</comment>
<protein>
    <submittedName>
        <fullName evidence="1">Uncharacterized protein</fullName>
    </submittedName>
</protein>
<name>A0ACC2M2G0_PERAE</name>
<accession>A0ACC2M2G0</accession>